<feature type="non-terminal residue" evidence="2">
    <location>
        <position position="1"/>
    </location>
</feature>
<feature type="compositionally biased region" description="Pro residues" evidence="1">
    <location>
        <begin position="34"/>
        <end position="48"/>
    </location>
</feature>
<accession>A0A0F9E9E8</accession>
<evidence type="ECO:0008006" key="3">
    <source>
        <dbReference type="Google" id="ProtNLM"/>
    </source>
</evidence>
<dbReference type="AlphaFoldDB" id="A0A0F9E9E8"/>
<name>A0A0F9E9E8_9ZZZZ</name>
<feature type="region of interest" description="Disordered" evidence="1">
    <location>
        <begin position="29"/>
        <end position="67"/>
    </location>
</feature>
<protein>
    <recommendedName>
        <fullName evidence="3">HEAT repeat domain-containing protein</fullName>
    </recommendedName>
</protein>
<dbReference type="EMBL" id="LAZR01025825">
    <property type="protein sequence ID" value="KKL70688.1"/>
    <property type="molecule type" value="Genomic_DNA"/>
</dbReference>
<evidence type="ECO:0000313" key="2">
    <source>
        <dbReference type="EMBL" id="KKL70688.1"/>
    </source>
</evidence>
<feature type="non-terminal residue" evidence="2">
    <location>
        <position position="678"/>
    </location>
</feature>
<sequence length="678" mass="76550">FEAVVRMRAVKQKAIRAFFEDFKKAYPDFKMETPPTPPAVRPGSPPAVRPGSPQAPQGASTQPGGGKAKLRVLKARFEPIGQGKNVVRLTVRNASAEKQVFAVHIQTRSPRYGGGMGWGTQFYHTIGPRQSKRMRFAFNIQGPVTDATWIRLGFYNPRSVEAYESDDHFEERRFTPRDLTQRPPAARLEPVTGKDTREVHRAFAEIQDLLRDRKYGEVWKRFTKDYQQAEFQDRGSRSPSFKEAMEGAIPWSWFIWNREEFLELRPASVGKRSEVYVLAAKRKEQTWAISLVRDADVWKVDWIGGYVPRLVLQHTWEERLLPKMKKAATAHFDIYCFEGSSSARAAKSIAKRREQGYQAISEFLGTKSDVRIRLILFEDKRAKHRETGHQGMGWAFGQTIVEVYGEEGHLDPYHETTHVLARSMGSPPALFQEGLAVYVSERLGAPALKDLGGGKSSLQARVRELKRKNQWVDLEKLLTYTEIGSRRTRPPISYAEAGAFVKFLIEKHGMAKFRRAYGELKGSADANVHRGNKATLQTIYGQSLEGLDREWQSTFSAAGVPTPRPPPGASTQPAGMPPIALLYHGDSNVRIRTIQTLGKAGDPRMIDDLIRAHSVEFYTPVHNAYASVLRSMTGERTRRGKGQWKAWLADQAAKGRLKINYLPISLAALPPKQRAQIQ</sequence>
<comment type="caution">
    <text evidence="2">The sequence shown here is derived from an EMBL/GenBank/DDBJ whole genome shotgun (WGS) entry which is preliminary data.</text>
</comment>
<gene>
    <name evidence="2" type="ORF">LCGC14_2102410</name>
</gene>
<organism evidence="2">
    <name type="scientific">marine sediment metagenome</name>
    <dbReference type="NCBI Taxonomy" id="412755"/>
    <lineage>
        <taxon>unclassified sequences</taxon>
        <taxon>metagenomes</taxon>
        <taxon>ecological metagenomes</taxon>
    </lineage>
</organism>
<evidence type="ECO:0000256" key="1">
    <source>
        <dbReference type="SAM" id="MobiDB-lite"/>
    </source>
</evidence>
<proteinExistence type="predicted"/>
<reference evidence="2" key="1">
    <citation type="journal article" date="2015" name="Nature">
        <title>Complex archaea that bridge the gap between prokaryotes and eukaryotes.</title>
        <authorList>
            <person name="Spang A."/>
            <person name="Saw J.H."/>
            <person name="Jorgensen S.L."/>
            <person name="Zaremba-Niedzwiedzka K."/>
            <person name="Martijn J."/>
            <person name="Lind A.E."/>
            <person name="van Eijk R."/>
            <person name="Schleper C."/>
            <person name="Guy L."/>
            <person name="Ettema T.J."/>
        </authorList>
    </citation>
    <scope>NUCLEOTIDE SEQUENCE</scope>
</reference>